<sequence>MRIDLMPAMCKNSLPIYSNLLEADYAQMPPLSWDELRSFAYQTVENWERGNCLSAADLTAALNFMKYNIPSADIKYVCNREIPICYFSHVVPKSADMLQILLAVEGIKSCQMPIVQASDGYFDLELDDNHKILIFTIPLYNHLNSFKEFLKIIQAKKLNILVGGNVFYLKPSLKLDFSNCIFPNNIKDILPLINKINSSASEEKV</sequence>
<dbReference type="EMBL" id="CP011127">
    <property type="protein sequence ID" value="AMU86062.1"/>
    <property type="molecule type" value="Genomic_DNA"/>
</dbReference>
<reference evidence="1 2" key="1">
    <citation type="submission" date="2015-03" db="EMBL/GenBank/DDBJ databases">
        <title>Genomic characterization of Dehalococcoides mccartyi strain 11a5, an unusal plasmid-containing chloroethene dechlorinator.</title>
        <authorList>
            <person name="Zhao S."/>
            <person name="Ding C."/>
            <person name="He J."/>
        </authorList>
    </citation>
    <scope>NUCLEOTIDE SEQUENCE [LARGE SCALE GENOMIC DNA]</scope>
    <source>
        <strain evidence="1 2">11a5</strain>
    </source>
</reference>
<dbReference type="Proteomes" id="UP000076394">
    <property type="component" value="Chromosome"/>
</dbReference>
<organism evidence="1 2">
    <name type="scientific">Dehalococcoides mccartyi</name>
    <dbReference type="NCBI Taxonomy" id="61435"/>
    <lineage>
        <taxon>Bacteria</taxon>
        <taxon>Bacillati</taxon>
        <taxon>Chloroflexota</taxon>
        <taxon>Dehalococcoidia</taxon>
        <taxon>Dehalococcoidales</taxon>
        <taxon>Dehalococcoidaceae</taxon>
        <taxon>Dehalococcoides</taxon>
    </lineage>
</organism>
<evidence type="ECO:0000313" key="2">
    <source>
        <dbReference type="Proteomes" id="UP000076394"/>
    </source>
</evidence>
<accession>A0A142V8H2</accession>
<evidence type="ECO:0000313" key="1">
    <source>
        <dbReference type="EMBL" id="AMU86062.1"/>
    </source>
</evidence>
<name>A0A142V8H2_9CHLR</name>
<proteinExistence type="predicted"/>
<dbReference type="PATRIC" id="fig|61435.8.peg.232"/>
<dbReference type="AlphaFoldDB" id="A0A142V8H2"/>
<protein>
    <submittedName>
        <fullName evidence="1">Uncharacterized protein</fullName>
    </submittedName>
</protein>
<gene>
    <name evidence="1" type="ORF">Dm11a5_0231</name>
</gene>